<keyword evidence="3 4" id="KW-0560">Oxidoreductase</keyword>
<reference evidence="7 8" key="1">
    <citation type="journal article" date="2016" name="Mol. Biol. Evol.">
        <title>Genome-Wide Survey of Gut Fungi (Harpellales) Reveals the First Horizontally Transferred Ubiquitin Gene from a Mosquito Host.</title>
        <authorList>
            <person name="Wang Y."/>
            <person name="White M.M."/>
            <person name="Kvist S."/>
            <person name="Moncalvo J.M."/>
        </authorList>
    </citation>
    <scope>NUCLEOTIDE SEQUENCE [LARGE SCALE GENOMIC DNA]</scope>
    <source>
        <strain evidence="7 8">ALG-7-W6</strain>
    </source>
</reference>
<evidence type="ECO:0000259" key="6">
    <source>
        <dbReference type="Pfam" id="PF08546"/>
    </source>
</evidence>
<name>A0A1R0GZA5_9FUNG</name>
<dbReference type="InterPro" id="IPR036291">
    <property type="entry name" value="NAD(P)-bd_dom_sf"/>
</dbReference>
<accession>A0A1R0GZA5</accession>
<dbReference type="OrthoDB" id="3609at2759"/>
<feature type="domain" description="Ketopantoate reductase C-terminal" evidence="6">
    <location>
        <begin position="197"/>
        <end position="323"/>
    </location>
</feature>
<evidence type="ECO:0000256" key="3">
    <source>
        <dbReference type="ARBA" id="ARBA00023002"/>
    </source>
</evidence>
<dbReference type="Gene3D" id="3.40.50.720">
    <property type="entry name" value="NAD(P)-binding Rossmann-like Domain"/>
    <property type="match status" value="1"/>
</dbReference>
<proteinExistence type="inferred from homology"/>
<dbReference type="EMBL" id="LSSL01001814">
    <property type="protein sequence ID" value="OLY82175.1"/>
    <property type="molecule type" value="Genomic_DNA"/>
</dbReference>
<dbReference type="FunFam" id="1.10.1040.10:FF:000017">
    <property type="entry name" value="2-dehydropantoate 2-reductase"/>
    <property type="match status" value="1"/>
</dbReference>
<dbReference type="SUPFAM" id="SSF51735">
    <property type="entry name" value="NAD(P)-binding Rossmann-fold domains"/>
    <property type="match status" value="1"/>
</dbReference>
<comment type="caution">
    <text evidence="7">The sequence shown here is derived from an EMBL/GenBank/DDBJ whole genome shotgun (WGS) entry which is preliminary data.</text>
</comment>
<evidence type="ECO:0000259" key="5">
    <source>
        <dbReference type="Pfam" id="PF02558"/>
    </source>
</evidence>
<dbReference type="GO" id="GO:0008677">
    <property type="term" value="F:2-dehydropantoate 2-reductase activity"/>
    <property type="evidence" value="ECO:0007669"/>
    <property type="project" value="UniProtKB-EC"/>
</dbReference>
<dbReference type="SUPFAM" id="SSF48179">
    <property type="entry name" value="6-phosphogluconate dehydrogenase C-terminal domain-like"/>
    <property type="match status" value="1"/>
</dbReference>
<keyword evidence="2 4" id="KW-0521">NADP</keyword>
<evidence type="ECO:0000256" key="4">
    <source>
        <dbReference type="RuleBase" id="RU362068"/>
    </source>
</evidence>
<gene>
    <name evidence="7" type="ORF">AYI68_g3708</name>
</gene>
<dbReference type="NCBIfam" id="TIGR00745">
    <property type="entry name" value="apbA_panE"/>
    <property type="match status" value="1"/>
</dbReference>
<dbReference type="InterPro" id="IPR013328">
    <property type="entry name" value="6PGD_dom2"/>
</dbReference>
<dbReference type="GO" id="GO:0005737">
    <property type="term" value="C:cytoplasm"/>
    <property type="evidence" value="ECO:0007669"/>
    <property type="project" value="TreeGrafter"/>
</dbReference>
<protein>
    <recommendedName>
        <fullName evidence="4">2-dehydropantoate 2-reductase</fullName>
        <ecNumber evidence="4">1.1.1.169</ecNumber>
    </recommendedName>
    <alternativeName>
        <fullName evidence="4">Ketopantoate reductase</fullName>
    </alternativeName>
</protein>
<dbReference type="Pfam" id="PF02558">
    <property type="entry name" value="ApbA"/>
    <property type="match status" value="1"/>
</dbReference>
<comment type="function">
    <text evidence="4">Catalyzes the NADPH-dependent reduction of ketopantoate into pantoic acid.</text>
</comment>
<dbReference type="Gene3D" id="1.10.1040.10">
    <property type="entry name" value="N-(1-d-carboxylethyl)-l-norvaline Dehydrogenase, domain 2"/>
    <property type="match status" value="1"/>
</dbReference>
<keyword evidence="8" id="KW-1185">Reference proteome</keyword>
<dbReference type="PANTHER" id="PTHR21708:SF26">
    <property type="entry name" value="2-DEHYDROPANTOATE 2-REDUCTASE"/>
    <property type="match status" value="1"/>
</dbReference>
<dbReference type="PANTHER" id="PTHR21708">
    <property type="entry name" value="PROBABLE 2-DEHYDROPANTOATE 2-REDUCTASE"/>
    <property type="match status" value="1"/>
</dbReference>
<dbReference type="Proteomes" id="UP000187455">
    <property type="component" value="Unassembled WGS sequence"/>
</dbReference>
<dbReference type="Pfam" id="PF08546">
    <property type="entry name" value="ApbA_C"/>
    <property type="match status" value="1"/>
</dbReference>
<evidence type="ECO:0000256" key="1">
    <source>
        <dbReference type="ARBA" id="ARBA00007870"/>
    </source>
</evidence>
<sequence length="331" mass="37010">MTIADSNVQILVVGGGALGSMFGWRLQVSGCSVSFVCRSNYEVVSQSGFRIESTRFGNNQFIPNSLYRNCKDAFDKQTFDYVLICTKSLPNLSNPADMLLGCEIDSRTVFVLMQNGINIERYFYSEFPQNRFISAIAYIDTKQVESGVIVHGEAGSLTFGIYTPNEIKDDGSFPSPICQTLETHLIAGGFSAKISENIQRDRWLKLVWNSTLNPISVLAGGLNSKEIFKDPELVNFITEVMMETISIGEAVVGGPLSSIPREDIPKSLLDPIRIRKNPVYPSMLVDFTFKRPMEHQVILKNALDYAADFNVNAPMLKTIYHLIVSNERKYL</sequence>
<dbReference type="EC" id="1.1.1.169" evidence="4"/>
<organism evidence="7 8">
    <name type="scientific">Smittium mucronatum</name>
    <dbReference type="NCBI Taxonomy" id="133383"/>
    <lineage>
        <taxon>Eukaryota</taxon>
        <taxon>Fungi</taxon>
        <taxon>Fungi incertae sedis</taxon>
        <taxon>Zoopagomycota</taxon>
        <taxon>Kickxellomycotina</taxon>
        <taxon>Harpellomycetes</taxon>
        <taxon>Harpellales</taxon>
        <taxon>Legeriomycetaceae</taxon>
        <taxon>Smittium</taxon>
    </lineage>
</organism>
<dbReference type="InterPro" id="IPR013752">
    <property type="entry name" value="KPA_reductase"/>
</dbReference>
<evidence type="ECO:0000313" key="7">
    <source>
        <dbReference type="EMBL" id="OLY82175.1"/>
    </source>
</evidence>
<dbReference type="InterPro" id="IPR008927">
    <property type="entry name" value="6-PGluconate_DH-like_C_sf"/>
</dbReference>
<comment type="catalytic activity">
    <reaction evidence="4">
        <text>(R)-pantoate + NADP(+) = 2-dehydropantoate + NADPH + H(+)</text>
        <dbReference type="Rhea" id="RHEA:16233"/>
        <dbReference type="ChEBI" id="CHEBI:11561"/>
        <dbReference type="ChEBI" id="CHEBI:15378"/>
        <dbReference type="ChEBI" id="CHEBI:15980"/>
        <dbReference type="ChEBI" id="CHEBI:57783"/>
        <dbReference type="ChEBI" id="CHEBI:58349"/>
        <dbReference type="EC" id="1.1.1.169"/>
    </reaction>
</comment>
<evidence type="ECO:0000313" key="8">
    <source>
        <dbReference type="Proteomes" id="UP000187455"/>
    </source>
</evidence>
<dbReference type="GO" id="GO:0015940">
    <property type="term" value="P:pantothenate biosynthetic process"/>
    <property type="evidence" value="ECO:0007669"/>
    <property type="project" value="InterPro"/>
</dbReference>
<comment type="similarity">
    <text evidence="1 4">Belongs to the ketopantoate reductase family.</text>
</comment>
<dbReference type="InterPro" id="IPR051402">
    <property type="entry name" value="KPR-Related"/>
</dbReference>
<dbReference type="InterPro" id="IPR003710">
    <property type="entry name" value="ApbA"/>
</dbReference>
<dbReference type="STRING" id="133383.A0A1R0GZA5"/>
<dbReference type="InterPro" id="IPR013332">
    <property type="entry name" value="KPR_N"/>
</dbReference>
<feature type="domain" description="Ketopantoate reductase N-terminal" evidence="5">
    <location>
        <begin position="10"/>
        <end position="162"/>
    </location>
</feature>
<dbReference type="AlphaFoldDB" id="A0A1R0GZA5"/>
<evidence type="ECO:0000256" key="2">
    <source>
        <dbReference type="ARBA" id="ARBA00022857"/>
    </source>
</evidence>